<feature type="transmembrane region" description="Helical" evidence="5">
    <location>
        <begin position="12"/>
        <end position="31"/>
    </location>
</feature>
<accession>A0ABM7NPZ7</accession>
<dbReference type="CDD" id="cd06261">
    <property type="entry name" value="TM_PBP2"/>
    <property type="match status" value="1"/>
</dbReference>
<reference evidence="7 8" key="1">
    <citation type="submission" date="2021-02" db="EMBL/GenBank/DDBJ databases">
        <title>Nitrogen-fixing ability and nitrogen fixation related genes of thermophilic fermentative bacteria in the genus Caldicellulosiruptor.</title>
        <authorList>
            <person name="Chen Y."/>
            <person name="Nishihara A."/>
            <person name="Haruta S."/>
        </authorList>
    </citation>
    <scope>NUCLEOTIDE SEQUENCE [LARGE SCALE GENOMIC DNA]</scope>
    <source>
        <strain evidence="7 8">YA01</strain>
    </source>
</reference>
<dbReference type="EMBL" id="AP024480">
    <property type="protein sequence ID" value="BCS82178.1"/>
    <property type="molecule type" value="Genomic_DNA"/>
</dbReference>
<dbReference type="RefSeq" id="WP_207179565.1">
    <property type="nucleotide sequence ID" value="NZ_AP024480.1"/>
</dbReference>
<dbReference type="Pfam" id="PF00528">
    <property type="entry name" value="BPD_transp_1"/>
    <property type="match status" value="1"/>
</dbReference>
<evidence type="ECO:0000256" key="3">
    <source>
        <dbReference type="ARBA" id="ARBA00022989"/>
    </source>
</evidence>
<feature type="transmembrane region" description="Helical" evidence="5">
    <location>
        <begin position="208"/>
        <end position="231"/>
    </location>
</feature>
<dbReference type="InterPro" id="IPR035906">
    <property type="entry name" value="MetI-like_sf"/>
</dbReference>
<name>A0ABM7NPZ7_9FIRM</name>
<organism evidence="7 8">
    <name type="scientific">Caldicellulosiruptor diazotrophicus</name>
    <dbReference type="NCBI Taxonomy" id="2806205"/>
    <lineage>
        <taxon>Bacteria</taxon>
        <taxon>Bacillati</taxon>
        <taxon>Bacillota</taxon>
        <taxon>Bacillota incertae sedis</taxon>
        <taxon>Caldicellulosiruptorales</taxon>
        <taxon>Caldicellulosiruptoraceae</taxon>
        <taxon>Caldicellulosiruptor</taxon>
    </lineage>
</organism>
<dbReference type="Gene3D" id="1.10.3720.10">
    <property type="entry name" value="MetI-like"/>
    <property type="match status" value="1"/>
</dbReference>
<gene>
    <name evidence="7" type="ORF">CaldiYA01_21380</name>
</gene>
<feature type="transmembrane region" description="Helical" evidence="5">
    <location>
        <begin position="170"/>
        <end position="188"/>
    </location>
</feature>
<dbReference type="PANTHER" id="PTHR43496:SF1">
    <property type="entry name" value="POLYGALACTURONAN_RHAMNOGALACTURONAN TRANSPORT SYSTEM PERMEASE PROTEIN YTEP"/>
    <property type="match status" value="1"/>
</dbReference>
<keyword evidence="8" id="KW-1185">Reference proteome</keyword>
<dbReference type="PANTHER" id="PTHR43496">
    <property type="entry name" value="PROTEIN LPLB"/>
    <property type="match status" value="1"/>
</dbReference>
<sequence>MRITFKKILRNYQLYLLIMPTFLYFIIFKYIPMYGILIAFKDYSPTKGIIGSPWVGFKYFEDFFNSFNFWDLIKNTVYLNIFQLIVTFPLPIIVALMLNELPNEKIKKTIQTILYAPYFISTVVLVGMMYVFLSPSSGIINKIIQAISGNTIDFFATPGWFRPLYVLSSAWQGTGWGTVVYMAALSSVDPQLHEAAIVDGASKFKRTIVIDIPAIMPVIIIQLILALGNIMNVGFEKAYLMQTPLNLDVSEIIQTYVYKLGLLQAQYSFSTAVGLFNSVINFILLIIVNWIVKKFSETSLW</sequence>
<proteinExistence type="inferred from homology"/>
<comment type="subcellular location">
    <subcellularLocation>
        <location evidence="5">Cell membrane</location>
        <topology evidence="5">Multi-pass membrane protein</topology>
    </subcellularLocation>
    <subcellularLocation>
        <location evidence="1">Membrane</location>
        <topology evidence="1">Multi-pass membrane protein</topology>
    </subcellularLocation>
</comment>
<dbReference type="InterPro" id="IPR000515">
    <property type="entry name" value="MetI-like"/>
</dbReference>
<feature type="transmembrane region" description="Helical" evidence="5">
    <location>
        <begin position="267"/>
        <end position="292"/>
    </location>
</feature>
<evidence type="ECO:0000313" key="8">
    <source>
        <dbReference type="Proteomes" id="UP000663623"/>
    </source>
</evidence>
<comment type="similarity">
    <text evidence="5">Belongs to the binding-protein-dependent transport system permease family.</text>
</comment>
<evidence type="ECO:0000256" key="4">
    <source>
        <dbReference type="ARBA" id="ARBA00023136"/>
    </source>
</evidence>
<keyword evidence="2 5" id="KW-0812">Transmembrane</keyword>
<dbReference type="Proteomes" id="UP000663623">
    <property type="component" value="Chromosome"/>
</dbReference>
<evidence type="ECO:0000313" key="7">
    <source>
        <dbReference type="EMBL" id="BCS82178.1"/>
    </source>
</evidence>
<protein>
    <submittedName>
        <fullName evidence="7">Sugar ABC transporter permease</fullName>
    </submittedName>
</protein>
<evidence type="ECO:0000256" key="1">
    <source>
        <dbReference type="ARBA" id="ARBA00004141"/>
    </source>
</evidence>
<keyword evidence="5" id="KW-0813">Transport</keyword>
<dbReference type="PROSITE" id="PS50928">
    <property type="entry name" value="ABC_TM1"/>
    <property type="match status" value="1"/>
</dbReference>
<dbReference type="SUPFAM" id="SSF161098">
    <property type="entry name" value="MetI-like"/>
    <property type="match status" value="1"/>
</dbReference>
<evidence type="ECO:0000256" key="5">
    <source>
        <dbReference type="RuleBase" id="RU363032"/>
    </source>
</evidence>
<evidence type="ECO:0000259" key="6">
    <source>
        <dbReference type="PROSITE" id="PS50928"/>
    </source>
</evidence>
<feature type="transmembrane region" description="Helical" evidence="5">
    <location>
        <begin position="77"/>
        <end position="101"/>
    </location>
</feature>
<feature type="transmembrane region" description="Helical" evidence="5">
    <location>
        <begin position="113"/>
        <end position="133"/>
    </location>
</feature>
<feature type="domain" description="ABC transmembrane type-1" evidence="6">
    <location>
        <begin position="73"/>
        <end position="288"/>
    </location>
</feature>
<keyword evidence="4 5" id="KW-0472">Membrane</keyword>
<keyword evidence="3 5" id="KW-1133">Transmembrane helix</keyword>
<evidence type="ECO:0000256" key="2">
    <source>
        <dbReference type="ARBA" id="ARBA00022692"/>
    </source>
</evidence>